<evidence type="ECO:0000313" key="2">
    <source>
        <dbReference type="EMBL" id="GAA0501041.1"/>
    </source>
</evidence>
<sequence length="202" mass="21719">MSAGNSAAAHAAQVGRGRLWQRLLAGAGYITPGYAQAQQQARSWGEGAVGEAWTKKLLAPLAGESWWVLHDRRIGDRANLDHVLVSPCARLVVVDSKRWRADWPVRMARGRVCRGPVDVTEEVAKAGRLAEWARQTVGAESVLPIVAVHGAPVAGGGFQEGTVAVLPADRLLAELRSIAGQQDPRAEELAAKANRLLPRYVQ</sequence>
<dbReference type="Proteomes" id="UP001500909">
    <property type="component" value="Unassembled WGS sequence"/>
</dbReference>
<reference evidence="3" key="1">
    <citation type="journal article" date="2019" name="Int. J. Syst. Evol. Microbiol.">
        <title>The Global Catalogue of Microorganisms (GCM) 10K type strain sequencing project: providing services to taxonomists for standard genome sequencing and annotation.</title>
        <authorList>
            <consortium name="The Broad Institute Genomics Platform"/>
            <consortium name="The Broad Institute Genome Sequencing Center for Infectious Disease"/>
            <person name="Wu L."/>
            <person name="Ma J."/>
        </authorList>
    </citation>
    <scope>NUCLEOTIDE SEQUENCE [LARGE SCALE GENOMIC DNA]</scope>
    <source>
        <strain evidence="3">JCM 4805</strain>
    </source>
</reference>
<accession>A0ABP3LHI8</accession>
<keyword evidence="3" id="KW-1185">Reference proteome</keyword>
<proteinExistence type="predicted"/>
<protein>
    <recommendedName>
        <fullName evidence="1">NERD domain-containing protein</fullName>
    </recommendedName>
</protein>
<dbReference type="InterPro" id="IPR011528">
    <property type="entry name" value="NERD"/>
</dbReference>
<comment type="caution">
    <text evidence="2">The sequence shown here is derived from an EMBL/GenBank/DDBJ whole genome shotgun (WGS) entry which is preliminary data.</text>
</comment>
<dbReference type="RefSeq" id="WP_346100466.1">
    <property type="nucleotide sequence ID" value="NZ_BAAABY010000070.1"/>
</dbReference>
<organism evidence="2 3">
    <name type="scientific">Streptomyces olivaceiscleroticus</name>
    <dbReference type="NCBI Taxonomy" id="68245"/>
    <lineage>
        <taxon>Bacteria</taxon>
        <taxon>Bacillati</taxon>
        <taxon>Actinomycetota</taxon>
        <taxon>Actinomycetes</taxon>
        <taxon>Kitasatosporales</taxon>
        <taxon>Streptomycetaceae</taxon>
        <taxon>Streptomyces</taxon>
    </lineage>
</organism>
<name>A0ABP3LHI8_9ACTN</name>
<feature type="domain" description="NERD" evidence="1">
    <location>
        <begin position="47"/>
        <end position="103"/>
    </location>
</feature>
<dbReference type="EMBL" id="BAAABY010000070">
    <property type="protein sequence ID" value="GAA0501041.1"/>
    <property type="molecule type" value="Genomic_DNA"/>
</dbReference>
<evidence type="ECO:0000313" key="3">
    <source>
        <dbReference type="Proteomes" id="UP001500909"/>
    </source>
</evidence>
<evidence type="ECO:0000259" key="1">
    <source>
        <dbReference type="Pfam" id="PF08378"/>
    </source>
</evidence>
<gene>
    <name evidence="2" type="ORF">GCM10010361_78210</name>
</gene>
<dbReference type="Pfam" id="PF08378">
    <property type="entry name" value="NERD"/>
    <property type="match status" value="1"/>
</dbReference>